<evidence type="ECO:0000256" key="5">
    <source>
        <dbReference type="SAM" id="SignalP"/>
    </source>
</evidence>
<comment type="subunit">
    <text evidence="4">Part of the Bam complex.</text>
</comment>
<keyword evidence="4" id="KW-0564">Palmitate</keyword>
<keyword evidence="2 4" id="KW-0472">Membrane</keyword>
<dbReference type="PANTHER" id="PTHR34512">
    <property type="entry name" value="CELL SURFACE PROTEIN"/>
    <property type="match status" value="1"/>
</dbReference>
<evidence type="ECO:0000259" key="6">
    <source>
        <dbReference type="Pfam" id="PF13360"/>
    </source>
</evidence>
<dbReference type="SMART" id="SM00564">
    <property type="entry name" value="PQQ"/>
    <property type="match status" value="5"/>
</dbReference>
<evidence type="ECO:0000313" key="8">
    <source>
        <dbReference type="Proteomes" id="UP001495910"/>
    </source>
</evidence>
<keyword evidence="3 4" id="KW-0998">Cell outer membrane</keyword>
<dbReference type="Gene3D" id="2.130.10.10">
    <property type="entry name" value="YVTN repeat-like/Quinoprotein amine dehydrogenase"/>
    <property type="match status" value="1"/>
</dbReference>
<proteinExistence type="inferred from homology"/>
<evidence type="ECO:0000256" key="3">
    <source>
        <dbReference type="ARBA" id="ARBA00023237"/>
    </source>
</evidence>
<dbReference type="RefSeq" id="WP_144742423.1">
    <property type="nucleotide sequence ID" value="NZ_JBANDC010000016.1"/>
</dbReference>
<dbReference type="SUPFAM" id="SSF50998">
    <property type="entry name" value="Quinoprotein alcohol dehydrogenase-like"/>
    <property type="match status" value="1"/>
</dbReference>
<sequence length="380" mass="39181">MRVKTLRAVACAGALLILGGCSLFSSKKTSNLPAPLVEFTQSLKVQPVWKQSIGSASIFAFSPVVAGDSVFAAAADGTVARINAANGTVAWRISAGTRLTAGAGSDGNTVAVAGEKGIVLAFDGQGKKIWQAQASSEILSAPAVGQGLVVVRSQDNRIAAYDAATGERRWAVLRTLPPLTLRSAPGILVVPQATFLSLPGGRLSALNLTNGGPWWEMAIGDPRGTTELERVADASGMPVIVGRDVCAVAYQGRVGCFDAGSGTAHWAKPFSSDVGVGSDGKNIYAADEHGAVSAFTLDSGAVVWQNKKLANRVLTTPAVLPKAVVVGDYEGYIHFLSRDDGALIARIRADSSAVLPNPVVAGSNVIFQTKSGTLIAIATE</sequence>
<dbReference type="NCBIfam" id="TIGR03300">
    <property type="entry name" value="assembly_YfgL"/>
    <property type="match status" value="1"/>
</dbReference>
<dbReference type="PANTHER" id="PTHR34512:SF30">
    <property type="entry name" value="OUTER MEMBRANE PROTEIN ASSEMBLY FACTOR BAMB"/>
    <property type="match status" value="1"/>
</dbReference>
<evidence type="ECO:0000256" key="1">
    <source>
        <dbReference type="ARBA" id="ARBA00022729"/>
    </source>
</evidence>
<keyword evidence="1 4" id="KW-0732">Signal</keyword>
<comment type="caution">
    <text evidence="7">The sequence shown here is derived from an EMBL/GenBank/DDBJ whole genome shotgun (WGS) entry which is preliminary data.</text>
</comment>
<comment type="subcellular location">
    <subcellularLocation>
        <location evidence="4">Cell outer membrane</location>
        <topology evidence="4">Lipid-anchor</topology>
    </subcellularLocation>
</comment>
<comment type="function">
    <text evidence="4">Part of the outer membrane protein assembly complex, which is involved in assembly and insertion of beta-barrel proteins into the outer membrane.</text>
</comment>
<feature type="chain" id="PRO_5045570126" description="Outer membrane protein assembly factor BamB" evidence="5">
    <location>
        <begin position="28"/>
        <end position="380"/>
    </location>
</feature>
<reference evidence="7 8" key="1">
    <citation type="submission" date="2024-02" db="EMBL/GenBank/DDBJ databases">
        <title>Draft genome sequence of Collimonas sp. strain H4R21, an effective mineral-weathering bacterial strain isolated from the beech rhizosphere.</title>
        <authorList>
            <person name="Morin E."/>
            <person name="Uroz S."/>
            <person name="Leveau J.H.J."/>
            <person name="Kumar R."/>
            <person name="Rey M.W."/>
            <person name="Pham J."/>
        </authorList>
    </citation>
    <scope>NUCLEOTIDE SEQUENCE [LARGE SCALE GENOMIC DNA]</scope>
    <source>
        <strain evidence="7 8">H4R21</strain>
    </source>
</reference>
<dbReference type="PROSITE" id="PS51257">
    <property type="entry name" value="PROKAR_LIPOPROTEIN"/>
    <property type="match status" value="1"/>
</dbReference>
<evidence type="ECO:0000256" key="4">
    <source>
        <dbReference type="HAMAP-Rule" id="MF_00923"/>
    </source>
</evidence>
<name>A0ABU9Q074_9BURK</name>
<keyword evidence="8" id="KW-1185">Reference proteome</keyword>
<dbReference type="InterPro" id="IPR002372">
    <property type="entry name" value="PQQ_rpt_dom"/>
</dbReference>
<dbReference type="InterPro" id="IPR011047">
    <property type="entry name" value="Quinoprotein_ADH-like_sf"/>
</dbReference>
<dbReference type="HAMAP" id="MF_00923">
    <property type="entry name" value="OM_assembly_BamB"/>
    <property type="match status" value="1"/>
</dbReference>
<dbReference type="EMBL" id="JBANDC010000016">
    <property type="protein sequence ID" value="MEM4989648.1"/>
    <property type="molecule type" value="Genomic_DNA"/>
</dbReference>
<accession>A0ABU9Q074</accession>
<keyword evidence="4" id="KW-0449">Lipoprotein</keyword>
<dbReference type="InterPro" id="IPR018391">
    <property type="entry name" value="PQQ_b-propeller_rpt"/>
</dbReference>
<dbReference type="Proteomes" id="UP001495910">
    <property type="component" value="Unassembled WGS sequence"/>
</dbReference>
<gene>
    <name evidence="4 7" type="primary">bamB</name>
    <name evidence="7" type="ORF">V8G57_19830</name>
</gene>
<protein>
    <recommendedName>
        <fullName evidence="4">Outer membrane protein assembly factor BamB</fullName>
    </recommendedName>
</protein>
<feature type="domain" description="Pyrrolo-quinoline quinone repeat" evidence="6">
    <location>
        <begin position="76"/>
        <end position="306"/>
    </location>
</feature>
<dbReference type="Pfam" id="PF13360">
    <property type="entry name" value="PQQ_2"/>
    <property type="match status" value="1"/>
</dbReference>
<evidence type="ECO:0000313" key="7">
    <source>
        <dbReference type="EMBL" id="MEM4989648.1"/>
    </source>
</evidence>
<feature type="signal peptide" evidence="5">
    <location>
        <begin position="1"/>
        <end position="27"/>
    </location>
</feature>
<dbReference type="InterPro" id="IPR017687">
    <property type="entry name" value="BamB"/>
</dbReference>
<organism evidence="7 8">
    <name type="scientific">Collimonas rhizosphaerae</name>
    <dbReference type="NCBI Taxonomy" id="3126357"/>
    <lineage>
        <taxon>Bacteria</taxon>
        <taxon>Pseudomonadati</taxon>
        <taxon>Pseudomonadota</taxon>
        <taxon>Betaproteobacteria</taxon>
        <taxon>Burkholderiales</taxon>
        <taxon>Oxalobacteraceae</taxon>
        <taxon>Collimonas</taxon>
    </lineage>
</organism>
<evidence type="ECO:0000256" key="2">
    <source>
        <dbReference type="ARBA" id="ARBA00023136"/>
    </source>
</evidence>
<comment type="similarity">
    <text evidence="4">Belongs to the BamB family.</text>
</comment>
<dbReference type="InterPro" id="IPR015943">
    <property type="entry name" value="WD40/YVTN_repeat-like_dom_sf"/>
</dbReference>